<proteinExistence type="predicted"/>
<dbReference type="STRING" id="196109.A0A136IK87"/>
<dbReference type="InParanoid" id="A0A136IK87"/>
<feature type="transmembrane region" description="Helical" evidence="7">
    <location>
        <begin position="204"/>
        <end position="224"/>
    </location>
</feature>
<dbReference type="SUPFAM" id="SSF103473">
    <property type="entry name" value="MFS general substrate transporter"/>
    <property type="match status" value="1"/>
</dbReference>
<dbReference type="Proteomes" id="UP000070501">
    <property type="component" value="Unassembled WGS sequence"/>
</dbReference>
<dbReference type="GO" id="GO:0005886">
    <property type="term" value="C:plasma membrane"/>
    <property type="evidence" value="ECO:0007669"/>
    <property type="project" value="TreeGrafter"/>
</dbReference>
<feature type="transmembrane region" description="Helical" evidence="7">
    <location>
        <begin position="64"/>
        <end position="85"/>
    </location>
</feature>
<evidence type="ECO:0000313" key="10">
    <source>
        <dbReference type="Proteomes" id="UP000070501"/>
    </source>
</evidence>
<keyword evidence="10" id="KW-1185">Reference proteome</keyword>
<evidence type="ECO:0000256" key="3">
    <source>
        <dbReference type="ARBA" id="ARBA00022692"/>
    </source>
</evidence>
<feature type="non-terminal residue" evidence="9">
    <location>
        <position position="455"/>
    </location>
</feature>
<protein>
    <submittedName>
        <fullName evidence="9">Major facilitator superfamily domain-containing protein</fullName>
    </submittedName>
</protein>
<dbReference type="InterPro" id="IPR036259">
    <property type="entry name" value="MFS_trans_sf"/>
</dbReference>
<dbReference type="GO" id="GO:0022857">
    <property type="term" value="F:transmembrane transporter activity"/>
    <property type="evidence" value="ECO:0007669"/>
    <property type="project" value="InterPro"/>
</dbReference>
<reference evidence="10" key="1">
    <citation type="submission" date="2016-02" db="EMBL/GenBank/DDBJ databases">
        <title>Draft genome sequence of Microdochium bolleyi, a fungal endophyte of beachgrass.</title>
        <authorList>
            <consortium name="DOE Joint Genome Institute"/>
            <person name="David A.S."/>
            <person name="May G."/>
            <person name="Haridas S."/>
            <person name="Lim J."/>
            <person name="Wang M."/>
            <person name="Labutti K."/>
            <person name="Lipzen A."/>
            <person name="Barry K."/>
            <person name="Grigoriev I.V."/>
        </authorList>
    </citation>
    <scope>NUCLEOTIDE SEQUENCE [LARGE SCALE GENOMIC DNA]</scope>
    <source>
        <strain evidence="10">J235TASD1</strain>
    </source>
</reference>
<evidence type="ECO:0000256" key="6">
    <source>
        <dbReference type="SAM" id="MobiDB-lite"/>
    </source>
</evidence>
<evidence type="ECO:0000256" key="7">
    <source>
        <dbReference type="SAM" id="Phobius"/>
    </source>
</evidence>
<comment type="subcellular location">
    <subcellularLocation>
        <location evidence="1">Membrane</location>
        <topology evidence="1">Multi-pass membrane protein</topology>
    </subcellularLocation>
</comment>
<evidence type="ECO:0000256" key="1">
    <source>
        <dbReference type="ARBA" id="ARBA00004141"/>
    </source>
</evidence>
<feature type="domain" description="Major facilitator superfamily (MFS) profile" evidence="8">
    <location>
        <begin position="1"/>
        <end position="428"/>
    </location>
</feature>
<dbReference type="PROSITE" id="PS50850">
    <property type="entry name" value="MFS"/>
    <property type="match status" value="1"/>
</dbReference>
<keyword evidence="4 7" id="KW-1133">Transmembrane helix</keyword>
<organism evidence="9 10">
    <name type="scientific">Microdochium bolleyi</name>
    <dbReference type="NCBI Taxonomy" id="196109"/>
    <lineage>
        <taxon>Eukaryota</taxon>
        <taxon>Fungi</taxon>
        <taxon>Dikarya</taxon>
        <taxon>Ascomycota</taxon>
        <taxon>Pezizomycotina</taxon>
        <taxon>Sordariomycetes</taxon>
        <taxon>Xylariomycetidae</taxon>
        <taxon>Xylariales</taxon>
        <taxon>Microdochiaceae</taxon>
        <taxon>Microdochium</taxon>
    </lineage>
</organism>
<dbReference type="FunCoup" id="A0A136IK87">
    <property type="interactions" value="63"/>
</dbReference>
<dbReference type="Pfam" id="PF07690">
    <property type="entry name" value="MFS_1"/>
    <property type="match status" value="1"/>
</dbReference>
<dbReference type="FunFam" id="1.20.1250.20:FF:000196">
    <property type="entry name" value="MFS toxin efflux pump (AflT)"/>
    <property type="match status" value="1"/>
</dbReference>
<feature type="transmembrane region" description="Helical" evidence="7">
    <location>
        <begin position="91"/>
        <end position="115"/>
    </location>
</feature>
<dbReference type="InterPro" id="IPR020846">
    <property type="entry name" value="MFS_dom"/>
</dbReference>
<keyword evidence="3 7" id="KW-0812">Transmembrane</keyword>
<dbReference type="OrthoDB" id="10021397at2759"/>
<sequence length="455" mass="47919">MSIKMVFLFAMATFEIGSIICAAAPNSTTLIVGRAVAGLGAAGLFPGSTLILTHSAPLERRPALLGLMTATFGVASVCGPLIGGAFADRVTWRWCFIINVPIGIVTAVVVVAFVRTPVDPVYASWSFRRRVAHAKLPEIMLLVAALVCLVLALQWGGSTYAWNSGRIIALFVVFAVLIVVFVGMEIFLPTRRTVPTAITNDRDIWLGALFAACTSAAMFVAVTYLPIYFQAVKGASALQSGVDVMPLIIGFLVISIFSGVLTHVTGYYNPSLILCTIFGSVGGGLCSTLAVDTPTASWIGYQVLLGAGIGFGLQQPLLIAQVVLSPADVPFGVAFMNMMQMLGGTIFVAVSQNVFLSSLIKGLGEGLPDFDTQRLLGGGVTDFSIFTPEQFGVAIPIYASSLARLFLIVLGLLAATIISAAGVRWKRVTATKKSADREEDATDSPAAKEKPLGAV</sequence>
<evidence type="ECO:0000256" key="5">
    <source>
        <dbReference type="ARBA" id="ARBA00023136"/>
    </source>
</evidence>
<evidence type="ECO:0000256" key="4">
    <source>
        <dbReference type="ARBA" id="ARBA00022989"/>
    </source>
</evidence>
<keyword evidence="5 7" id="KW-0472">Membrane</keyword>
<feature type="transmembrane region" description="Helical" evidence="7">
    <location>
        <begin position="31"/>
        <end position="52"/>
    </location>
</feature>
<gene>
    <name evidence="9" type="ORF">Micbo1qcDRAFT_169709</name>
</gene>
<dbReference type="PANTHER" id="PTHR23501:SF199">
    <property type="entry name" value="MFS EFFLUX TRANSPORTER INPD-RELATED"/>
    <property type="match status" value="1"/>
</dbReference>
<feature type="region of interest" description="Disordered" evidence="6">
    <location>
        <begin position="432"/>
        <end position="455"/>
    </location>
</feature>
<name>A0A136IK87_9PEZI</name>
<feature type="transmembrane region" description="Helical" evidence="7">
    <location>
        <begin position="303"/>
        <end position="324"/>
    </location>
</feature>
<evidence type="ECO:0000256" key="2">
    <source>
        <dbReference type="ARBA" id="ARBA00022448"/>
    </source>
</evidence>
<dbReference type="InterPro" id="IPR011701">
    <property type="entry name" value="MFS"/>
</dbReference>
<feature type="transmembrane region" description="Helical" evidence="7">
    <location>
        <begin position="167"/>
        <end position="188"/>
    </location>
</feature>
<feature type="compositionally biased region" description="Basic and acidic residues" evidence="6">
    <location>
        <begin position="446"/>
        <end position="455"/>
    </location>
</feature>
<evidence type="ECO:0000313" key="9">
    <source>
        <dbReference type="EMBL" id="KXJ85039.1"/>
    </source>
</evidence>
<dbReference type="CDD" id="cd17502">
    <property type="entry name" value="MFS_Azr1_MDR_like"/>
    <property type="match status" value="1"/>
</dbReference>
<feature type="transmembrane region" description="Helical" evidence="7">
    <location>
        <begin position="136"/>
        <end position="155"/>
    </location>
</feature>
<dbReference type="PANTHER" id="PTHR23501">
    <property type="entry name" value="MAJOR FACILITATOR SUPERFAMILY"/>
    <property type="match status" value="1"/>
</dbReference>
<dbReference type="Gene3D" id="1.20.1250.20">
    <property type="entry name" value="MFS general substrate transporter like domains"/>
    <property type="match status" value="2"/>
</dbReference>
<keyword evidence="2" id="KW-0813">Transport</keyword>
<accession>A0A136IK87</accession>
<feature type="transmembrane region" description="Helical" evidence="7">
    <location>
        <begin position="271"/>
        <end position="291"/>
    </location>
</feature>
<evidence type="ECO:0000259" key="8">
    <source>
        <dbReference type="PROSITE" id="PS50850"/>
    </source>
</evidence>
<feature type="transmembrane region" description="Helical" evidence="7">
    <location>
        <begin position="331"/>
        <end position="350"/>
    </location>
</feature>
<dbReference type="AlphaFoldDB" id="A0A136IK87"/>
<feature type="transmembrane region" description="Helical" evidence="7">
    <location>
        <begin position="402"/>
        <end position="423"/>
    </location>
</feature>
<dbReference type="EMBL" id="KQ964300">
    <property type="protein sequence ID" value="KXJ85039.1"/>
    <property type="molecule type" value="Genomic_DNA"/>
</dbReference>
<feature type="transmembrane region" description="Helical" evidence="7">
    <location>
        <begin position="244"/>
        <end position="264"/>
    </location>
</feature>